<feature type="region of interest" description="Disordered" evidence="1">
    <location>
        <begin position="557"/>
        <end position="587"/>
    </location>
</feature>
<accession>A0A9Q1BFA7</accession>
<feature type="domain" description="Reverse transcriptase" evidence="2">
    <location>
        <begin position="357"/>
        <end position="602"/>
    </location>
</feature>
<dbReference type="OrthoDB" id="416454at2759"/>
<dbReference type="Pfam" id="PF14529">
    <property type="entry name" value="Exo_endo_phos_2"/>
    <property type="match status" value="1"/>
</dbReference>
<dbReference type="Pfam" id="PF00078">
    <property type="entry name" value="RVT_1"/>
    <property type="match status" value="1"/>
</dbReference>
<dbReference type="SUPFAM" id="SSF56219">
    <property type="entry name" value="DNase I-like"/>
    <property type="match status" value="1"/>
</dbReference>
<dbReference type="PANTHER" id="PTHR19446">
    <property type="entry name" value="REVERSE TRANSCRIPTASES"/>
    <property type="match status" value="1"/>
</dbReference>
<keyword evidence="4" id="KW-1185">Reference proteome</keyword>
<evidence type="ECO:0000313" key="3">
    <source>
        <dbReference type="EMBL" id="KAJ8023358.1"/>
    </source>
</evidence>
<feature type="compositionally biased region" description="Polar residues" evidence="1">
    <location>
        <begin position="570"/>
        <end position="587"/>
    </location>
</feature>
<dbReference type="PROSITE" id="PS50878">
    <property type="entry name" value="RT_POL"/>
    <property type="match status" value="1"/>
</dbReference>
<evidence type="ECO:0000256" key="1">
    <source>
        <dbReference type="SAM" id="MobiDB-lite"/>
    </source>
</evidence>
<name>A0A9Q1BFA7_HOLLE</name>
<dbReference type="InterPro" id="IPR005135">
    <property type="entry name" value="Endo/exonuclease/phosphatase"/>
</dbReference>
<evidence type="ECO:0000259" key="2">
    <source>
        <dbReference type="PROSITE" id="PS50878"/>
    </source>
</evidence>
<sequence length="625" mass="70667">MGDFNAKSTFLGSTADNHAGRALEDLLDTEPITCLNTGEPTRYPYNAVGHPEQLDYILVSNNLHHLTYNYSIGEDLQSDHFPIHFNLASSITKIPPSSTYNYKKADWKIYQDYITTNLTEVHPTTPEAIDTAAHRITEVISSAIKASTPQMPTQQRFKLPAHIVQVIKQRRQLRRIHQRTQNEDIKTTINQLKRRINQLIADHYKSQFDNKCKQLSNEKDAGAFWKTVKRITKSTPSAPTIPRLSYNGNTSSTNEEKAETFRSYFSTVHRIPDNPAFNPTILQQAEDNINTNRHLYTPQPQLIHHPPPNAQPITIEEILTAIKRSRNTAPGNDGIRYIHIRAAPIILHQTLCNIYNASFIIGHIPSIWKTATTILLPKPNKSTTQPQNYRPISLLPILGKCMEKVVAKRLSTYLEDHNILPNYQAGFRRKRSTTDQLFHFVQHTSSAKHRGHTTIAAFFDAEKAFDRMWHAGLLLKCKHHNLPPTLTRWIANFLTDRQTRYKVGNILSNPLHITTGTPQGSTISPILYILYVADIPKPLTSHPTHIAQYADDIASWSTSPDTTPPKEDFNTTSPAWNNGATTGDQFSTPQSHKYFIFSTSTTASTAHQPYYSTTQSSQSPDESGI</sequence>
<protein>
    <recommendedName>
        <fullName evidence="2">Reverse transcriptase domain-containing protein</fullName>
    </recommendedName>
</protein>
<dbReference type="InterPro" id="IPR036691">
    <property type="entry name" value="Endo/exonu/phosph_ase_sf"/>
</dbReference>
<dbReference type="Proteomes" id="UP001152320">
    <property type="component" value="Chromosome 19"/>
</dbReference>
<dbReference type="Gene3D" id="3.60.10.10">
    <property type="entry name" value="Endonuclease/exonuclease/phosphatase"/>
    <property type="match status" value="1"/>
</dbReference>
<reference evidence="3" key="1">
    <citation type="submission" date="2021-10" db="EMBL/GenBank/DDBJ databases">
        <title>Tropical sea cucumber genome reveals ecological adaptation and Cuvierian tubules defense mechanism.</title>
        <authorList>
            <person name="Chen T."/>
        </authorList>
    </citation>
    <scope>NUCLEOTIDE SEQUENCE</scope>
    <source>
        <strain evidence="3">Nanhai2018</strain>
        <tissue evidence="3">Muscle</tissue>
    </source>
</reference>
<evidence type="ECO:0000313" key="4">
    <source>
        <dbReference type="Proteomes" id="UP001152320"/>
    </source>
</evidence>
<dbReference type="InterPro" id="IPR043502">
    <property type="entry name" value="DNA/RNA_pol_sf"/>
</dbReference>
<dbReference type="EMBL" id="JAIZAY010000019">
    <property type="protein sequence ID" value="KAJ8023358.1"/>
    <property type="molecule type" value="Genomic_DNA"/>
</dbReference>
<proteinExistence type="predicted"/>
<dbReference type="AlphaFoldDB" id="A0A9Q1BFA7"/>
<comment type="caution">
    <text evidence="3">The sequence shown here is derived from an EMBL/GenBank/DDBJ whole genome shotgun (WGS) entry which is preliminary data.</text>
</comment>
<dbReference type="CDD" id="cd01650">
    <property type="entry name" value="RT_nLTR_like"/>
    <property type="match status" value="1"/>
</dbReference>
<organism evidence="3 4">
    <name type="scientific">Holothuria leucospilota</name>
    <name type="common">Black long sea cucumber</name>
    <name type="synonym">Mertensiothuria leucospilota</name>
    <dbReference type="NCBI Taxonomy" id="206669"/>
    <lineage>
        <taxon>Eukaryota</taxon>
        <taxon>Metazoa</taxon>
        <taxon>Echinodermata</taxon>
        <taxon>Eleutherozoa</taxon>
        <taxon>Echinozoa</taxon>
        <taxon>Holothuroidea</taxon>
        <taxon>Aspidochirotacea</taxon>
        <taxon>Aspidochirotida</taxon>
        <taxon>Holothuriidae</taxon>
        <taxon>Holothuria</taxon>
    </lineage>
</organism>
<gene>
    <name evidence="3" type="ORF">HOLleu_35772</name>
</gene>
<dbReference type="InterPro" id="IPR000477">
    <property type="entry name" value="RT_dom"/>
</dbReference>
<dbReference type="GO" id="GO:0003824">
    <property type="term" value="F:catalytic activity"/>
    <property type="evidence" value="ECO:0007669"/>
    <property type="project" value="InterPro"/>
</dbReference>
<dbReference type="SUPFAM" id="SSF56672">
    <property type="entry name" value="DNA/RNA polymerases"/>
    <property type="match status" value="1"/>
</dbReference>